<dbReference type="OrthoDB" id="10030973at2759"/>
<dbReference type="InterPro" id="IPR029526">
    <property type="entry name" value="PGBD"/>
</dbReference>
<dbReference type="PANTHER" id="PTHR46599:SF6">
    <property type="entry name" value="DUAL SPECIFICITY PHOSPHATASE 26"/>
    <property type="match status" value="1"/>
</dbReference>
<dbReference type="EMBL" id="MTYJ01000397">
    <property type="protein sequence ID" value="OWA54364.1"/>
    <property type="molecule type" value="Genomic_DNA"/>
</dbReference>
<name>A0A9X6RNB4_HYPEX</name>
<accession>A0A9X6RNB4</accession>
<proteinExistence type="predicted"/>
<organism evidence="3 4">
    <name type="scientific">Hypsibius exemplaris</name>
    <name type="common">Freshwater tardigrade</name>
    <dbReference type="NCBI Taxonomy" id="2072580"/>
    <lineage>
        <taxon>Eukaryota</taxon>
        <taxon>Metazoa</taxon>
        <taxon>Ecdysozoa</taxon>
        <taxon>Tardigrada</taxon>
        <taxon>Eutardigrada</taxon>
        <taxon>Parachela</taxon>
        <taxon>Hypsibioidea</taxon>
        <taxon>Hypsibiidae</taxon>
        <taxon>Hypsibius</taxon>
    </lineage>
</organism>
<dbReference type="AlphaFoldDB" id="A0A9X6RNB4"/>
<dbReference type="PANTHER" id="PTHR46599">
    <property type="entry name" value="PIGGYBAC TRANSPOSABLE ELEMENT-DERIVED PROTEIN 4"/>
    <property type="match status" value="1"/>
</dbReference>
<dbReference type="Proteomes" id="UP000192578">
    <property type="component" value="Unassembled WGS sequence"/>
</dbReference>
<evidence type="ECO:0000259" key="2">
    <source>
        <dbReference type="Pfam" id="PF13843"/>
    </source>
</evidence>
<evidence type="ECO:0000256" key="1">
    <source>
        <dbReference type="SAM" id="MobiDB-lite"/>
    </source>
</evidence>
<comment type="caution">
    <text evidence="3">The sequence shown here is derived from an EMBL/GenBank/DDBJ whole genome shotgun (WGS) entry which is preliminary data.</text>
</comment>
<keyword evidence="4" id="KW-1185">Reference proteome</keyword>
<evidence type="ECO:0000313" key="4">
    <source>
        <dbReference type="Proteomes" id="UP000192578"/>
    </source>
</evidence>
<feature type="domain" description="PiggyBac transposable element-derived protein" evidence="2">
    <location>
        <begin position="281"/>
        <end position="418"/>
    </location>
</feature>
<gene>
    <name evidence="3" type="ORF">BV898_18769</name>
</gene>
<evidence type="ECO:0000313" key="3">
    <source>
        <dbReference type="EMBL" id="OWA54364.1"/>
    </source>
</evidence>
<protein>
    <submittedName>
        <fullName evidence="3">PiggyBac transposable element-derived protein 4</fullName>
    </submittedName>
</protein>
<feature type="region of interest" description="Disordered" evidence="1">
    <location>
        <begin position="1"/>
        <end position="78"/>
    </location>
</feature>
<feature type="compositionally biased region" description="Acidic residues" evidence="1">
    <location>
        <begin position="1"/>
        <end position="52"/>
    </location>
</feature>
<feature type="domain" description="PiggyBac transposable element-derived protein" evidence="2">
    <location>
        <begin position="105"/>
        <end position="276"/>
    </location>
</feature>
<sequence length="545" mass="62189">MSEFVEEDSASEDDDIPADDEEILTEPDEPAEEIEELDDVWSDGDFSDDDDALYSLNDDPFPSENGKTNWQRSETDTGKTREANFMSTKPGVQPHAAARVNVIRDAFDLFFTVQMQAVILLHSHAEGLARYGDFWKPLTAEELCAYVGLLILMGVFKDATLSVADLWSNTDGRSTYSAVMSRTRFVQINCSLRFDDKSMRADRLKKDRIPHIRELLDFWTPTLRLNFLPHENMTVDEQLFPFRGRCAHKQYIPTKPRGKFGLKMWLLACAATCYCYYLGKKSGRNLTTDNFFTSVELAEELLLRNITLVGTIRKSREEIPRNLLPGPLKDRPLFSSIFGFIKELTLVSYVCRPRKCVILLSSQHHNAAVDTEMEEQKPEIVKVYNATKSGVDTLDQLVGTYSVRRKTNRWPMAFFYDMELGRDLVKPFVESTRSKIPNLSLSVKRTIATMIGKEKPFEQNESPGKSKSFLSSAEKKKRCVHCPVLEIAIYGSEHPRSFDYLVLTTDQRRHWEKILLQANCVASRINHSYGWDLGEYAFALGSAVV</sequence>
<dbReference type="Pfam" id="PF13843">
    <property type="entry name" value="DDE_Tnp_1_7"/>
    <property type="match status" value="2"/>
</dbReference>
<reference evidence="4" key="1">
    <citation type="submission" date="2017-01" db="EMBL/GenBank/DDBJ databases">
        <title>Comparative genomics of anhydrobiosis in the tardigrade Hypsibius dujardini.</title>
        <authorList>
            <person name="Yoshida Y."/>
            <person name="Koutsovoulos G."/>
            <person name="Laetsch D."/>
            <person name="Stevens L."/>
            <person name="Kumar S."/>
            <person name="Horikawa D."/>
            <person name="Ishino K."/>
            <person name="Komine S."/>
            <person name="Tomita M."/>
            <person name="Blaxter M."/>
            <person name="Arakawa K."/>
        </authorList>
    </citation>
    <scope>NUCLEOTIDE SEQUENCE [LARGE SCALE GENOMIC DNA]</scope>
    <source>
        <strain evidence="4">Z151</strain>
    </source>
</reference>